<dbReference type="CDD" id="cd04301">
    <property type="entry name" value="NAT_SF"/>
    <property type="match status" value="1"/>
</dbReference>
<protein>
    <submittedName>
        <fullName evidence="2">N-acetyltransferase</fullName>
    </submittedName>
</protein>
<reference evidence="4" key="2">
    <citation type="submission" date="2016-12" db="EMBL/GenBank/DDBJ databases">
        <authorList>
            <person name="Gaudriault S."/>
        </authorList>
    </citation>
    <scope>NUCLEOTIDE SEQUENCE [LARGE SCALE GENOMIC DNA]</scope>
    <source>
        <strain evidence="4">HGB1681 (deposited as PTA-6826 in the American Type Culture Collection)</strain>
    </source>
</reference>
<organism evidence="3 4">
    <name type="scientific">Xenorhabdus innexi</name>
    <dbReference type="NCBI Taxonomy" id="290109"/>
    <lineage>
        <taxon>Bacteria</taxon>
        <taxon>Pseudomonadati</taxon>
        <taxon>Pseudomonadota</taxon>
        <taxon>Gammaproteobacteria</taxon>
        <taxon>Enterobacterales</taxon>
        <taxon>Morganellaceae</taxon>
        <taxon>Xenorhabdus</taxon>
    </lineage>
</organism>
<evidence type="ECO:0000313" key="2">
    <source>
        <dbReference type="EMBL" id="PHM37231.1"/>
    </source>
</evidence>
<dbReference type="EMBL" id="FTLG01000237">
    <property type="protein sequence ID" value="SIP74986.1"/>
    <property type="molecule type" value="Genomic_DNA"/>
</dbReference>
<dbReference type="Proteomes" id="UP000224871">
    <property type="component" value="Unassembled WGS sequence"/>
</dbReference>
<dbReference type="OrthoDB" id="6442235at2"/>
<dbReference type="RefSeq" id="WP_086954272.1">
    <property type="nucleotide sequence ID" value="NZ_CAWNQC010000292.1"/>
</dbReference>
<feature type="domain" description="N-acetyltransferase" evidence="1">
    <location>
        <begin position="65"/>
        <end position="204"/>
    </location>
</feature>
<evidence type="ECO:0000313" key="4">
    <source>
        <dbReference type="Proteomes" id="UP000196435"/>
    </source>
</evidence>
<keyword evidence="5" id="KW-1185">Reference proteome</keyword>
<name>A0A1N6N1M6_9GAMM</name>
<reference evidence="3" key="1">
    <citation type="submission" date="2016-12" db="EMBL/GenBank/DDBJ databases">
        <authorList>
            <person name="Song W.-J."/>
            <person name="Kurnit D.M."/>
        </authorList>
    </citation>
    <scope>NUCLEOTIDE SEQUENCE [LARGE SCALE GENOMIC DNA]</scope>
    <source>
        <strain evidence="3">HGB1681</strain>
    </source>
</reference>
<dbReference type="Proteomes" id="UP000196435">
    <property type="component" value="Unassembled WGS sequence"/>
</dbReference>
<dbReference type="EMBL" id="NIBU01000009">
    <property type="protein sequence ID" value="PHM37231.1"/>
    <property type="molecule type" value="Genomic_DNA"/>
</dbReference>
<gene>
    <name evidence="2" type="ORF">Xinn_01198</name>
    <name evidence="3" type="ORF">XIS1_900021</name>
</gene>
<reference evidence="2 5" key="3">
    <citation type="journal article" date="2017" name="Nat. Microbiol.">
        <title>Natural product diversity associated with the nematode symbionts Photorhabdus and Xenorhabdus.</title>
        <authorList>
            <person name="Tobias N.J."/>
            <person name="Wolff H."/>
            <person name="Djahanschiri B."/>
            <person name="Grundmann F."/>
            <person name="Kronenwerth M."/>
            <person name="Shi Y.M."/>
            <person name="Simonyi S."/>
            <person name="Grun P."/>
            <person name="Shapiro-Ilan D."/>
            <person name="Pidot S.J."/>
            <person name="Stinear T.P."/>
            <person name="Ebersberger I."/>
            <person name="Bode H.B."/>
        </authorList>
    </citation>
    <scope>NUCLEOTIDE SEQUENCE [LARGE SCALE GENOMIC DNA]</scope>
    <source>
        <strain evidence="2 5">DSM 16336</strain>
    </source>
</reference>
<evidence type="ECO:0000313" key="3">
    <source>
        <dbReference type="EMBL" id="SIP74986.1"/>
    </source>
</evidence>
<dbReference type="Pfam" id="PF00583">
    <property type="entry name" value="Acetyltransf_1"/>
    <property type="match status" value="1"/>
</dbReference>
<evidence type="ECO:0000259" key="1">
    <source>
        <dbReference type="PROSITE" id="PS51186"/>
    </source>
</evidence>
<dbReference type="SUPFAM" id="SSF55729">
    <property type="entry name" value="Acyl-CoA N-acyltransferases (Nat)"/>
    <property type="match status" value="1"/>
</dbReference>
<proteinExistence type="predicted"/>
<dbReference type="InterPro" id="IPR000182">
    <property type="entry name" value="GNAT_dom"/>
</dbReference>
<sequence length="216" mass="24656">MFRLKFFNTHRPVNPSSLTRAESFSKPINIRYSIVIREVSIPEALSATNIVKKNMANDWLGSHSSDSLDAEQQRWHERYSEALDMFDNIIEDTEGYINNPENANKAKNIFFVAYLNGTPVGTLGLSMNHKTPKIISLATHCGIRGCGVLLVEYAVNKSQQLGKKGKLKLQPFDKARLAYTNMGFMQDDGNLKLNPAKRTDKWIWDESSKRYKYIFC</sequence>
<accession>A0A1N6N1M6</accession>
<dbReference type="Gene3D" id="3.40.630.30">
    <property type="match status" value="1"/>
</dbReference>
<dbReference type="GO" id="GO:0016747">
    <property type="term" value="F:acyltransferase activity, transferring groups other than amino-acyl groups"/>
    <property type="evidence" value="ECO:0007669"/>
    <property type="project" value="InterPro"/>
</dbReference>
<dbReference type="PROSITE" id="PS51186">
    <property type="entry name" value="GNAT"/>
    <property type="match status" value="1"/>
</dbReference>
<dbReference type="AlphaFoldDB" id="A0A1N6N1M6"/>
<evidence type="ECO:0000313" key="5">
    <source>
        <dbReference type="Proteomes" id="UP000224871"/>
    </source>
</evidence>
<dbReference type="InterPro" id="IPR016181">
    <property type="entry name" value="Acyl_CoA_acyltransferase"/>
</dbReference>